<protein>
    <submittedName>
        <fullName evidence="10">Mechanosensitive ion channel family protein</fullName>
    </submittedName>
</protein>
<dbReference type="InterPro" id="IPR049278">
    <property type="entry name" value="MS_channel_C"/>
</dbReference>
<feature type="transmembrane region" description="Helical" evidence="7">
    <location>
        <begin position="16"/>
        <end position="34"/>
    </location>
</feature>
<feature type="transmembrane region" description="Helical" evidence="7">
    <location>
        <begin position="54"/>
        <end position="79"/>
    </location>
</feature>
<proteinExistence type="inferred from homology"/>
<dbReference type="GO" id="GO:0008381">
    <property type="term" value="F:mechanosensitive monoatomic ion channel activity"/>
    <property type="evidence" value="ECO:0007669"/>
    <property type="project" value="InterPro"/>
</dbReference>
<feature type="domain" description="Mechanosensitive ion channel MscS C-terminal" evidence="9">
    <location>
        <begin position="180"/>
        <end position="239"/>
    </location>
</feature>
<dbReference type="PANTHER" id="PTHR30221:SF1">
    <property type="entry name" value="SMALL-CONDUCTANCE MECHANOSENSITIVE CHANNEL"/>
    <property type="match status" value="1"/>
</dbReference>
<dbReference type="GO" id="GO:0005886">
    <property type="term" value="C:plasma membrane"/>
    <property type="evidence" value="ECO:0007669"/>
    <property type="project" value="UniProtKB-SubCell"/>
</dbReference>
<feature type="transmembrane region" description="Helical" evidence="7">
    <location>
        <begin position="85"/>
        <end position="103"/>
    </location>
</feature>
<dbReference type="InterPro" id="IPR011066">
    <property type="entry name" value="MscS_channel_C_sf"/>
</dbReference>
<dbReference type="SUPFAM" id="SSF82689">
    <property type="entry name" value="Mechanosensitive channel protein MscS (YggB), C-terminal domain"/>
    <property type="match status" value="1"/>
</dbReference>
<evidence type="ECO:0000256" key="3">
    <source>
        <dbReference type="ARBA" id="ARBA00022475"/>
    </source>
</evidence>
<dbReference type="PANTHER" id="PTHR30221">
    <property type="entry name" value="SMALL-CONDUCTANCE MECHANOSENSITIVE CHANNEL"/>
    <property type="match status" value="1"/>
</dbReference>
<comment type="subcellular location">
    <subcellularLocation>
        <location evidence="1">Cell membrane</location>
        <topology evidence="1">Multi-pass membrane protein</topology>
    </subcellularLocation>
</comment>
<keyword evidence="5 7" id="KW-1133">Transmembrane helix</keyword>
<sequence>MEELEFLSTDWPTVKHWLIIGSISLVTFLIFLFLARKSRTLLSRRLIKRMDDDLLANFLAGVFGSIVILIGLLFVFRIIGLTGVISGMLAGAGISAFIIGFALKDIGENFLAGIILAFKRPFRVGDIVDINGMRGQVLMLNLRDTQIKTGDGKDVFIPNGLILKNPLINFTIDGFLRYDFIVGLDYGSDYEKAVDLIRSTITYVPGVLGESKAPEVWVVELAESTLNIQVTFWVNTFERTISDAVVKSSAILMVLTALEKAGFNMPARIVELKNYQGKELKTSVPNSL</sequence>
<evidence type="ECO:0000256" key="7">
    <source>
        <dbReference type="SAM" id="Phobius"/>
    </source>
</evidence>
<comment type="similarity">
    <text evidence="2">Belongs to the MscS (TC 1.A.23) family.</text>
</comment>
<dbReference type="InterPro" id="IPR045275">
    <property type="entry name" value="MscS_archaea/bacteria_type"/>
</dbReference>
<dbReference type="RefSeq" id="WP_146914784.1">
    <property type="nucleotide sequence ID" value="NZ_VORW01000001.1"/>
</dbReference>
<dbReference type="EMBL" id="VORW01000001">
    <property type="protein sequence ID" value="TXE14587.1"/>
    <property type="molecule type" value="Genomic_DNA"/>
</dbReference>
<evidence type="ECO:0000259" key="9">
    <source>
        <dbReference type="Pfam" id="PF21082"/>
    </source>
</evidence>
<evidence type="ECO:0000256" key="5">
    <source>
        <dbReference type="ARBA" id="ARBA00022989"/>
    </source>
</evidence>
<dbReference type="InterPro" id="IPR006685">
    <property type="entry name" value="MscS_channel_2nd"/>
</dbReference>
<name>A0A5C7B2B0_9BACT</name>
<keyword evidence="6 7" id="KW-0472">Membrane</keyword>
<keyword evidence="4 7" id="KW-0812">Transmembrane</keyword>
<dbReference type="Pfam" id="PF21082">
    <property type="entry name" value="MS_channel_3rd"/>
    <property type="match status" value="1"/>
</dbReference>
<dbReference type="Pfam" id="PF00924">
    <property type="entry name" value="MS_channel_2nd"/>
    <property type="match status" value="1"/>
</dbReference>
<accession>A0A5C7B2B0</accession>
<keyword evidence="3" id="KW-1003">Cell membrane</keyword>
<dbReference type="AlphaFoldDB" id="A0A5C7B2B0"/>
<dbReference type="Gene3D" id="2.30.30.60">
    <property type="match status" value="1"/>
</dbReference>
<reference evidence="10 11" key="1">
    <citation type="submission" date="2019-08" db="EMBL/GenBank/DDBJ databases">
        <title>Genomes sequence of Algoriphagus aquimarinus ACAM450.</title>
        <authorList>
            <person name="Bowman J.P."/>
        </authorList>
    </citation>
    <scope>NUCLEOTIDE SEQUENCE [LARGE SCALE GENOMIC DNA]</scope>
    <source>
        <strain evidence="10 11">ACAM 450</strain>
    </source>
</reference>
<dbReference type="Gene3D" id="1.10.287.1260">
    <property type="match status" value="1"/>
</dbReference>
<dbReference type="OrthoDB" id="1522493at2"/>
<dbReference type="Gene3D" id="3.30.70.100">
    <property type="match status" value="1"/>
</dbReference>
<evidence type="ECO:0000313" key="10">
    <source>
        <dbReference type="EMBL" id="TXE14587.1"/>
    </source>
</evidence>
<dbReference type="SUPFAM" id="SSF50182">
    <property type="entry name" value="Sm-like ribonucleoproteins"/>
    <property type="match status" value="1"/>
</dbReference>
<evidence type="ECO:0000256" key="1">
    <source>
        <dbReference type="ARBA" id="ARBA00004651"/>
    </source>
</evidence>
<evidence type="ECO:0000256" key="6">
    <source>
        <dbReference type="ARBA" id="ARBA00023136"/>
    </source>
</evidence>
<evidence type="ECO:0000259" key="8">
    <source>
        <dbReference type="Pfam" id="PF00924"/>
    </source>
</evidence>
<evidence type="ECO:0000256" key="2">
    <source>
        <dbReference type="ARBA" id="ARBA00008017"/>
    </source>
</evidence>
<evidence type="ECO:0000313" key="11">
    <source>
        <dbReference type="Proteomes" id="UP000321935"/>
    </source>
</evidence>
<dbReference type="InterPro" id="IPR010920">
    <property type="entry name" value="LSM_dom_sf"/>
</dbReference>
<organism evidence="10 11">
    <name type="scientific">Algoriphagus aquimarinus</name>
    <dbReference type="NCBI Taxonomy" id="237018"/>
    <lineage>
        <taxon>Bacteria</taxon>
        <taxon>Pseudomonadati</taxon>
        <taxon>Bacteroidota</taxon>
        <taxon>Cytophagia</taxon>
        <taxon>Cytophagales</taxon>
        <taxon>Cyclobacteriaceae</taxon>
        <taxon>Algoriphagus</taxon>
    </lineage>
</organism>
<dbReference type="InterPro" id="IPR023408">
    <property type="entry name" value="MscS_beta-dom_sf"/>
</dbReference>
<dbReference type="InterPro" id="IPR011014">
    <property type="entry name" value="MscS_channel_TM-2"/>
</dbReference>
<dbReference type="Proteomes" id="UP000321935">
    <property type="component" value="Unassembled WGS sequence"/>
</dbReference>
<gene>
    <name evidence="10" type="ORF">ESV85_03200</name>
</gene>
<evidence type="ECO:0000256" key="4">
    <source>
        <dbReference type="ARBA" id="ARBA00022692"/>
    </source>
</evidence>
<comment type="caution">
    <text evidence="10">The sequence shown here is derived from an EMBL/GenBank/DDBJ whole genome shotgun (WGS) entry which is preliminary data.</text>
</comment>
<feature type="domain" description="Mechanosensitive ion channel MscS" evidence="8">
    <location>
        <begin position="108"/>
        <end position="171"/>
    </location>
</feature>
<dbReference type="SUPFAM" id="SSF82861">
    <property type="entry name" value="Mechanosensitive channel protein MscS (YggB), transmembrane region"/>
    <property type="match status" value="1"/>
</dbReference>